<accession>A0A3P8DG99</accession>
<keyword evidence="2" id="KW-1185">Reference proteome</keyword>
<dbReference type="Proteomes" id="UP000050761">
    <property type="component" value="Unassembled WGS sequence"/>
</dbReference>
<proteinExistence type="predicted"/>
<name>A0A183GHX3_HELPZ</name>
<evidence type="ECO:0000313" key="2">
    <source>
        <dbReference type="Proteomes" id="UP000050761"/>
    </source>
</evidence>
<dbReference type="WBParaSite" id="HPBE_0002219201-mRNA-1">
    <property type="protein sequence ID" value="HPBE_0002219201-mRNA-1"/>
    <property type="gene ID" value="HPBE_0002219201"/>
</dbReference>
<organism evidence="2 3">
    <name type="scientific">Heligmosomoides polygyrus</name>
    <name type="common">Parasitic roundworm</name>
    <dbReference type="NCBI Taxonomy" id="6339"/>
    <lineage>
        <taxon>Eukaryota</taxon>
        <taxon>Metazoa</taxon>
        <taxon>Ecdysozoa</taxon>
        <taxon>Nematoda</taxon>
        <taxon>Chromadorea</taxon>
        <taxon>Rhabditida</taxon>
        <taxon>Rhabditina</taxon>
        <taxon>Rhabditomorpha</taxon>
        <taxon>Strongyloidea</taxon>
        <taxon>Heligmosomidae</taxon>
        <taxon>Heligmosomoides</taxon>
    </lineage>
</organism>
<dbReference type="OrthoDB" id="443217at2759"/>
<reference evidence="1 2" key="1">
    <citation type="submission" date="2018-11" db="EMBL/GenBank/DDBJ databases">
        <authorList>
            <consortium name="Pathogen Informatics"/>
        </authorList>
    </citation>
    <scope>NUCLEOTIDE SEQUENCE [LARGE SCALE GENOMIC DNA]</scope>
</reference>
<accession>A0A183GHX3</accession>
<gene>
    <name evidence="1" type="ORF">HPBE_LOCUS22191</name>
</gene>
<reference evidence="3" key="2">
    <citation type="submission" date="2019-09" db="UniProtKB">
        <authorList>
            <consortium name="WormBaseParasite"/>
        </authorList>
    </citation>
    <scope>IDENTIFICATION</scope>
</reference>
<evidence type="ECO:0000313" key="3">
    <source>
        <dbReference type="WBParaSite" id="HPBE_0002219201-mRNA-1"/>
    </source>
</evidence>
<protein>
    <submittedName>
        <fullName evidence="3">50S ribosomal protein L32</fullName>
    </submittedName>
</protein>
<evidence type="ECO:0000313" key="1">
    <source>
        <dbReference type="EMBL" id="VDP30974.1"/>
    </source>
</evidence>
<dbReference type="EMBL" id="UZAH01033743">
    <property type="protein sequence ID" value="VDP30974.1"/>
    <property type="molecule type" value="Genomic_DNA"/>
</dbReference>
<dbReference type="AlphaFoldDB" id="A0A183GHX3"/>
<sequence>MPRRPREPTRTRKARRVWKVCEGPYARTTSGRNFVSPKVRNVSKTRVAMLKVGPLTGRSCELAEALERRRIDFCAVQEKMWSCSKSGDIGQGYKTVVKVPGPPAVLE</sequence>